<comment type="caution">
    <text evidence="3">The sequence shown here is derived from an EMBL/GenBank/DDBJ whole genome shotgun (WGS) entry which is preliminary data.</text>
</comment>
<evidence type="ECO:0000256" key="2">
    <source>
        <dbReference type="SAM" id="MobiDB-lite"/>
    </source>
</evidence>
<reference evidence="3" key="1">
    <citation type="journal article" date="2020" name="Fungal Divers.">
        <title>Resolving the Mortierellaceae phylogeny through synthesis of multi-gene phylogenetics and phylogenomics.</title>
        <authorList>
            <person name="Vandepol N."/>
            <person name="Liber J."/>
            <person name="Desiro A."/>
            <person name="Na H."/>
            <person name="Kennedy M."/>
            <person name="Barry K."/>
            <person name="Grigoriev I.V."/>
            <person name="Miller A.N."/>
            <person name="O'Donnell K."/>
            <person name="Stajich J.E."/>
            <person name="Bonito G."/>
        </authorList>
    </citation>
    <scope>NUCLEOTIDE SEQUENCE</scope>
    <source>
        <strain evidence="3">KOD948</strain>
    </source>
</reference>
<evidence type="ECO:0000313" key="4">
    <source>
        <dbReference type="Proteomes" id="UP000726737"/>
    </source>
</evidence>
<proteinExistence type="predicted"/>
<dbReference type="Proteomes" id="UP000726737">
    <property type="component" value="Unassembled WGS sequence"/>
</dbReference>
<protein>
    <submittedName>
        <fullName evidence="3">Uncharacterized protein</fullName>
    </submittedName>
</protein>
<feature type="region of interest" description="Disordered" evidence="2">
    <location>
        <begin position="435"/>
        <end position="459"/>
    </location>
</feature>
<name>A0A9P6QDH6_9FUNG</name>
<evidence type="ECO:0000313" key="3">
    <source>
        <dbReference type="EMBL" id="KAG0264692.1"/>
    </source>
</evidence>
<keyword evidence="1" id="KW-0175">Coiled coil</keyword>
<accession>A0A9P6QDH6</accession>
<feature type="coiled-coil region" evidence="1">
    <location>
        <begin position="262"/>
        <end position="296"/>
    </location>
</feature>
<dbReference type="AlphaFoldDB" id="A0A9P6QDH6"/>
<dbReference type="EMBL" id="JAAAJA010000045">
    <property type="protein sequence ID" value="KAG0264692.1"/>
    <property type="molecule type" value="Genomic_DNA"/>
</dbReference>
<organism evidence="3 4">
    <name type="scientific">Mortierella polycephala</name>
    <dbReference type="NCBI Taxonomy" id="41804"/>
    <lineage>
        <taxon>Eukaryota</taxon>
        <taxon>Fungi</taxon>
        <taxon>Fungi incertae sedis</taxon>
        <taxon>Mucoromycota</taxon>
        <taxon>Mortierellomycotina</taxon>
        <taxon>Mortierellomycetes</taxon>
        <taxon>Mortierellales</taxon>
        <taxon>Mortierellaceae</taxon>
        <taxon>Mortierella</taxon>
    </lineage>
</organism>
<dbReference type="OrthoDB" id="2443620at2759"/>
<feature type="compositionally biased region" description="Low complexity" evidence="2">
    <location>
        <begin position="437"/>
        <end position="459"/>
    </location>
</feature>
<evidence type="ECO:0000256" key="1">
    <source>
        <dbReference type="SAM" id="Coils"/>
    </source>
</evidence>
<sequence length="486" mass="52625">MLQSISAPIPIPGTQQEPTVPFLGSTSGLATTLGPLSLTGLSSNSIYDINHYSGDSGITSIHYYTLNTHQPSHHNNNNNKNSVIKRSISSLRRFPSISNTKRLNAENLTLRNKITELERYLTGLKEELILSHRQIHAKTQEAKLSEERKAVEIHELGQHIQRCESDLLAKTAECEALQSKLQYQTREQVSKLRQIDMLESEIMDFRRMSNISNRHSCIGGGGGGNGNGGGPVAFGAFRFSRISSDMSESVRSSTLMQDCTVSEDAQAQIRQLKDENVRKDKQIQELMERIETLSALASPQAGVAQNNTHARDVSASDSNTGFSTVSALGYSSAGSTVASSVNSVGYDLSFEHPKLIARYQALRMQHALASECLDTLDSENHDLRSQTLSVGTSGNTIPFDTGMHVVPRMTSSSSTGINVLCHPAASGLPSLDMNPKVPSVASPSSPTSTTTASSFSPTTVVAPTLTRKSSLRYSKDGQPVLSTYPL</sequence>
<gene>
    <name evidence="3" type="ORF">BG011_006269</name>
</gene>
<keyword evidence="4" id="KW-1185">Reference proteome</keyword>